<gene>
    <name evidence="1" type="ORF">XD82_1102</name>
    <name evidence="2" type="ORF">XE10_0759</name>
</gene>
<accession>A0A101GN53</accession>
<dbReference type="PATRIC" id="fig|2198.3.peg.593"/>
<dbReference type="Proteomes" id="UP000054323">
    <property type="component" value="Unassembled WGS sequence"/>
</dbReference>
<organism evidence="1 3">
    <name type="scientific">Methanoculleus marisnigri</name>
    <dbReference type="NCBI Taxonomy" id="2198"/>
    <lineage>
        <taxon>Archaea</taxon>
        <taxon>Methanobacteriati</taxon>
        <taxon>Methanobacteriota</taxon>
        <taxon>Stenosarchaea group</taxon>
        <taxon>Methanomicrobia</taxon>
        <taxon>Methanomicrobiales</taxon>
        <taxon>Methanomicrobiaceae</taxon>
        <taxon>Methanoculleus</taxon>
    </lineage>
</organism>
<dbReference type="EMBL" id="LGGD01000129">
    <property type="protein sequence ID" value="KUK61459.1"/>
    <property type="molecule type" value="Genomic_DNA"/>
</dbReference>
<dbReference type="EMBL" id="LGHE01000067">
    <property type="protein sequence ID" value="KUL02258.1"/>
    <property type="molecule type" value="Genomic_DNA"/>
</dbReference>
<reference evidence="1" key="1">
    <citation type="journal article" date="2015" name="MBio">
        <title>Genome-resolved metagenomic analysis reveals roles for candidate phyla and other microbial community members in biogeochemical transformations in oil reservoirs.</title>
        <authorList>
            <person name="Hu P."/>
            <person name="Tom L."/>
            <person name="Singh A."/>
            <person name="Thomas B.C."/>
            <person name="Baker B.J."/>
            <person name="Piceno Y.M."/>
            <person name="Andersen G.L."/>
            <person name="Banfield J.F."/>
        </authorList>
    </citation>
    <scope>NUCLEOTIDE SEQUENCE [LARGE SCALE GENOMIC DNA]</scope>
    <source>
        <strain evidence="1">62_101</strain>
        <strain evidence="2">63_41</strain>
    </source>
</reference>
<dbReference type="Proteomes" id="UP000054598">
    <property type="component" value="Unassembled WGS sequence"/>
</dbReference>
<dbReference type="AlphaFoldDB" id="A0A101GN53"/>
<evidence type="ECO:0000313" key="4">
    <source>
        <dbReference type="Proteomes" id="UP000054598"/>
    </source>
</evidence>
<comment type="caution">
    <text evidence="1">The sequence shown here is derived from an EMBL/GenBank/DDBJ whole genome shotgun (WGS) entry which is preliminary data.</text>
</comment>
<evidence type="ECO:0000313" key="1">
    <source>
        <dbReference type="EMBL" id="KUK61459.1"/>
    </source>
</evidence>
<evidence type="ECO:0000313" key="2">
    <source>
        <dbReference type="EMBL" id="KUL02258.1"/>
    </source>
</evidence>
<name>A0A101GN53_9EURY</name>
<proteinExistence type="predicted"/>
<protein>
    <submittedName>
        <fullName evidence="1">Uncharacterized protein</fullName>
    </submittedName>
</protein>
<sequence length="151" mass="16475">MLICALLAVPVSAAFQNGERSTDRGLGALIDRLEEQGVDVTAIRAAVEQGDYETARTLMQQFREEHRIERSAPPADGNREMRIAGLLDRLEEQGVDVTAIRAAVEQGDYETARTLMKQVLESRNGALPEKSQNGCSEGKGLFGCRGVRTAE</sequence>
<evidence type="ECO:0000313" key="3">
    <source>
        <dbReference type="Proteomes" id="UP000054323"/>
    </source>
</evidence>
<reference evidence="3 4" key="2">
    <citation type="journal article" date="2015" name="MBio">
        <title>Genome-Resolved Metagenomic Analysis Reveals Roles for Candidate Phyla and Other Microbial Community Members in Biogeochemical Transformations in Oil Reservoirs.</title>
        <authorList>
            <person name="Hu P."/>
            <person name="Tom L."/>
            <person name="Singh A."/>
            <person name="Thomas B.C."/>
            <person name="Baker B.J."/>
            <person name="Piceno Y.M."/>
            <person name="Andersen G.L."/>
            <person name="Banfield J.F."/>
        </authorList>
    </citation>
    <scope>NUCLEOTIDE SEQUENCE [LARGE SCALE GENOMIC DNA]</scope>
</reference>